<evidence type="ECO:0000313" key="8">
    <source>
        <dbReference type="EMBL" id="KAH9304003.1"/>
    </source>
</evidence>
<dbReference type="Pfam" id="PF08627">
    <property type="entry name" value="CRT-like"/>
    <property type="match status" value="1"/>
</dbReference>
<feature type="transmembrane region" description="Helical" evidence="7">
    <location>
        <begin position="104"/>
        <end position="124"/>
    </location>
</feature>
<evidence type="ECO:0000256" key="7">
    <source>
        <dbReference type="SAM" id="Phobius"/>
    </source>
</evidence>
<evidence type="ECO:0000256" key="5">
    <source>
        <dbReference type="ARBA" id="ARBA00022989"/>
    </source>
</evidence>
<evidence type="ECO:0000256" key="1">
    <source>
        <dbReference type="ARBA" id="ARBA00004141"/>
    </source>
</evidence>
<dbReference type="PANTHER" id="PTHR31326:SF1">
    <property type="entry name" value="PROTEIN CLT2, CHLOROPLASTIC"/>
    <property type="match status" value="1"/>
</dbReference>
<dbReference type="EMBL" id="JAHRHJ020000008">
    <property type="protein sequence ID" value="KAH9304003.1"/>
    <property type="molecule type" value="Genomic_DNA"/>
</dbReference>
<accession>A0AA38CSM7</accession>
<dbReference type="PANTHER" id="PTHR31326">
    <property type="entry name" value="PROTEIN CLT2, CHLOROPLASTIC"/>
    <property type="match status" value="1"/>
</dbReference>
<dbReference type="Proteomes" id="UP000824469">
    <property type="component" value="Unassembled WGS sequence"/>
</dbReference>
<feature type="non-terminal residue" evidence="8">
    <location>
        <position position="193"/>
    </location>
</feature>
<name>A0AA38CSM7_TAXCH</name>
<dbReference type="AlphaFoldDB" id="A0AA38CSM7"/>
<comment type="similarity">
    <text evidence="2">Belongs to the CRT-like transporter family.</text>
</comment>
<gene>
    <name evidence="8" type="ORF">KI387_008407</name>
</gene>
<organism evidence="8 9">
    <name type="scientific">Taxus chinensis</name>
    <name type="common">Chinese yew</name>
    <name type="synonym">Taxus wallichiana var. chinensis</name>
    <dbReference type="NCBI Taxonomy" id="29808"/>
    <lineage>
        <taxon>Eukaryota</taxon>
        <taxon>Viridiplantae</taxon>
        <taxon>Streptophyta</taxon>
        <taxon>Embryophyta</taxon>
        <taxon>Tracheophyta</taxon>
        <taxon>Spermatophyta</taxon>
        <taxon>Pinopsida</taxon>
        <taxon>Pinidae</taxon>
        <taxon>Conifers II</taxon>
        <taxon>Cupressales</taxon>
        <taxon>Taxaceae</taxon>
        <taxon>Taxus</taxon>
    </lineage>
</organism>
<evidence type="ECO:0000256" key="3">
    <source>
        <dbReference type="ARBA" id="ARBA00022448"/>
    </source>
</evidence>
<proteinExistence type="inferred from homology"/>
<keyword evidence="5 7" id="KW-1133">Transmembrane helix</keyword>
<dbReference type="InterPro" id="IPR013936">
    <property type="entry name" value="CRT-like"/>
</dbReference>
<feature type="transmembrane region" description="Helical" evidence="7">
    <location>
        <begin position="136"/>
        <end position="155"/>
    </location>
</feature>
<evidence type="ECO:0000256" key="4">
    <source>
        <dbReference type="ARBA" id="ARBA00022692"/>
    </source>
</evidence>
<sequence>MAISLSIRPPLRIPIHSNGNSMSPARTPIVARRRISLYHGLAVTGPQTLTCKYPFNWVSRRLAPCWGYRRLGSLYGRQGGHRIVPGVRACDAKMDGCSGSQRDVKILVAAATTVVLAVANRVLYKLALVPLKDYPFFLAQFTTFGYVLVYFSILYFRYRFGIVTDEMLAIPKLRFVAVGALEAIGLASGMAAG</sequence>
<evidence type="ECO:0000256" key="6">
    <source>
        <dbReference type="ARBA" id="ARBA00023136"/>
    </source>
</evidence>
<evidence type="ECO:0000256" key="2">
    <source>
        <dbReference type="ARBA" id="ARBA00006690"/>
    </source>
</evidence>
<keyword evidence="9" id="KW-1185">Reference proteome</keyword>
<keyword evidence="4 7" id="KW-0812">Transmembrane</keyword>
<comment type="subcellular location">
    <subcellularLocation>
        <location evidence="1">Membrane</location>
        <topology evidence="1">Multi-pass membrane protein</topology>
    </subcellularLocation>
</comment>
<comment type="caution">
    <text evidence="8">The sequence shown here is derived from an EMBL/GenBank/DDBJ whole genome shotgun (WGS) entry which is preliminary data.</text>
</comment>
<keyword evidence="6 7" id="KW-0472">Membrane</keyword>
<evidence type="ECO:0000313" key="9">
    <source>
        <dbReference type="Proteomes" id="UP000824469"/>
    </source>
</evidence>
<protein>
    <submittedName>
        <fullName evidence="8">Uncharacterized protein</fullName>
    </submittedName>
</protein>
<keyword evidence="3" id="KW-0813">Transport</keyword>
<dbReference type="GO" id="GO:0016020">
    <property type="term" value="C:membrane"/>
    <property type="evidence" value="ECO:0007669"/>
    <property type="project" value="UniProtKB-SubCell"/>
</dbReference>
<reference evidence="8 9" key="1">
    <citation type="journal article" date="2021" name="Nat. Plants">
        <title>The Taxus genome provides insights into paclitaxel biosynthesis.</title>
        <authorList>
            <person name="Xiong X."/>
            <person name="Gou J."/>
            <person name="Liao Q."/>
            <person name="Li Y."/>
            <person name="Zhou Q."/>
            <person name="Bi G."/>
            <person name="Li C."/>
            <person name="Du R."/>
            <person name="Wang X."/>
            <person name="Sun T."/>
            <person name="Guo L."/>
            <person name="Liang H."/>
            <person name="Lu P."/>
            <person name="Wu Y."/>
            <person name="Zhang Z."/>
            <person name="Ro D.K."/>
            <person name="Shang Y."/>
            <person name="Huang S."/>
            <person name="Yan J."/>
        </authorList>
    </citation>
    <scope>NUCLEOTIDE SEQUENCE [LARGE SCALE GENOMIC DNA]</scope>
    <source>
        <strain evidence="8">Ta-2019</strain>
    </source>
</reference>